<organism evidence="5 6">
    <name type="scientific">Campylobacter anatolicus</name>
    <dbReference type="NCBI Taxonomy" id="2829105"/>
    <lineage>
        <taxon>Bacteria</taxon>
        <taxon>Pseudomonadati</taxon>
        <taxon>Campylobacterota</taxon>
        <taxon>Epsilonproteobacteria</taxon>
        <taxon>Campylobacterales</taxon>
        <taxon>Campylobacteraceae</taxon>
        <taxon>Campylobacter</taxon>
    </lineage>
</organism>
<comment type="caution">
    <text evidence="5">The sequence shown here is derived from an EMBL/GenBank/DDBJ whole genome shotgun (WGS) entry which is preliminary data.</text>
</comment>
<evidence type="ECO:0000313" key="6">
    <source>
        <dbReference type="Proteomes" id="UP000682951"/>
    </source>
</evidence>
<comment type="cofactor">
    <cofactor evidence="1">
        <name>Mn(2+)</name>
        <dbReference type="ChEBI" id="CHEBI:29035"/>
    </cofactor>
</comment>
<dbReference type="PANTHER" id="PTHR11839:SF22">
    <property type="entry name" value="NUDIX HYDROLASE 26, CHLOROPLASTIC"/>
    <property type="match status" value="1"/>
</dbReference>
<dbReference type="PROSITE" id="PS51462">
    <property type="entry name" value="NUDIX"/>
    <property type="match status" value="1"/>
</dbReference>
<dbReference type="Gene3D" id="3.90.79.10">
    <property type="entry name" value="Nucleoside Triphosphate Pyrophosphohydrolase"/>
    <property type="match status" value="1"/>
</dbReference>
<dbReference type="InterPro" id="IPR000086">
    <property type="entry name" value="NUDIX_hydrolase_dom"/>
</dbReference>
<dbReference type="PROSITE" id="PS00893">
    <property type="entry name" value="NUDIX_BOX"/>
    <property type="match status" value="1"/>
</dbReference>
<dbReference type="EC" id="3.6.1.-" evidence="5"/>
<feature type="domain" description="Nudix hydrolase" evidence="4">
    <location>
        <begin position="4"/>
        <end position="146"/>
    </location>
</feature>
<dbReference type="PRINTS" id="PR00502">
    <property type="entry name" value="NUDIXFAMILY"/>
</dbReference>
<name>A0ABS5HI42_9BACT</name>
<dbReference type="InterPro" id="IPR020476">
    <property type="entry name" value="Nudix_hydrolase"/>
</dbReference>
<dbReference type="PANTHER" id="PTHR11839">
    <property type="entry name" value="UDP/ADP-SUGAR PYROPHOSPHATASE"/>
    <property type="match status" value="1"/>
</dbReference>
<keyword evidence="6" id="KW-1185">Reference proteome</keyword>
<dbReference type="NCBIfam" id="NF001938">
    <property type="entry name" value="PRK00714.1-5"/>
    <property type="match status" value="1"/>
</dbReference>
<protein>
    <submittedName>
        <fullName evidence="5">RNA pyrophosphohydrolase</fullName>
        <ecNumber evidence="5">3.6.1.-</ecNumber>
    </submittedName>
</protein>
<reference evidence="5 6" key="1">
    <citation type="submission" date="2021-04" db="EMBL/GenBank/DDBJ databases">
        <title>Molecular and phenotypic characterization and identification of bacterial isolates recovered from the Anatolian ground squirrels (Spermophilus xanthoprymnus) and which have the potential to form a new species in the Campylobacter genus.</title>
        <authorList>
            <person name="Aydin F."/>
            <person name="Abay S."/>
            <person name="Kayman T."/>
            <person name="Karakaya E."/>
            <person name="Mustak H.K."/>
            <person name="Mustak I.B."/>
            <person name="Bilgin N."/>
            <person name="Duzler A."/>
            <person name="Sahin O."/>
            <person name="Guran O."/>
            <person name="Saticioglu I.B."/>
        </authorList>
    </citation>
    <scope>NUCLEOTIDE SEQUENCE [LARGE SCALE GENOMIC DNA]</scope>
    <source>
        <strain evidence="6">faydin-G24</strain>
    </source>
</reference>
<proteinExistence type="inferred from homology"/>
<dbReference type="CDD" id="cd03671">
    <property type="entry name" value="NUDIX_Ap4A_hydrolase_plant_like"/>
    <property type="match status" value="1"/>
</dbReference>
<dbReference type="Pfam" id="PF00293">
    <property type="entry name" value="NUDIX"/>
    <property type="match status" value="1"/>
</dbReference>
<dbReference type="InterPro" id="IPR020084">
    <property type="entry name" value="NUDIX_hydrolase_CS"/>
</dbReference>
<dbReference type="SUPFAM" id="SSF55811">
    <property type="entry name" value="Nudix"/>
    <property type="match status" value="1"/>
</dbReference>
<evidence type="ECO:0000313" key="5">
    <source>
        <dbReference type="EMBL" id="MBR8463923.1"/>
    </source>
</evidence>
<dbReference type="Proteomes" id="UP000682951">
    <property type="component" value="Unassembled WGS sequence"/>
</dbReference>
<keyword evidence="2 3" id="KW-0378">Hydrolase</keyword>
<comment type="similarity">
    <text evidence="3">Belongs to the Nudix hydrolase family.</text>
</comment>
<gene>
    <name evidence="5" type="ORF">KDD93_04955</name>
</gene>
<dbReference type="InterPro" id="IPR015797">
    <property type="entry name" value="NUDIX_hydrolase-like_dom_sf"/>
</dbReference>
<dbReference type="EMBL" id="JAGSSW010000004">
    <property type="protein sequence ID" value="MBR8463923.1"/>
    <property type="molecule type" value="Genomic_DNA"/>
</dbReference>
<accession>A0ABS5HI42</accession>
<evidence type="ECO:0000256" key="2">
    <source>
        <dbReference type="ARBA" id="ARBA00022801"/>
    </source>
</evidence>
<dbReference type="InterPro" id="IPR022927">
    <property type="entry name" value="RppH"/>
</dbReference>
<dbReference type="GO" id="GO:0016787">
    <property type="term" value="F:hydrolase activity"/>
    <property type="evidence" value="ECO:0007669"/>
    <property type="project" value="UniProtKB-KW"/>
</dbReference>
<evidence type="ECO:0000259" key="4">
    <source>
        <dbReference type="PROSITE" id="PS51462"/>
    </source>
</evidence>
<dbReference type="NCBIfam" id="NF001936">
    <property type="entry name" value="PRK00714.1-3"/>
    <property type="match status" value="1"/>
</dbReference>
<evidence type="ECO:0000256" key="3">
    <source>
        <dbReference type="RuleBase" id="RU003476"/>
    </source>
</evidence>
<sequence length="154" mass="18226">MSKNYRLNVAAVILSSSYPFKCEIFIARRVDLRDVWQFPQGGIDKGESPKQALLRELKEEIGTDMVQILDEYPEWLSYDFPSNASKKMYPYDGQTQRYFLVRLKNDANISLDTKHPEFSEYKFINVRDVLNDINHFKKPIYSKVLTYFKEKGFF</sequence>
<evidence type="ECO:0000256" key="1">
    <source>
        <dbReference type="ARBA" id="ARBA00001936"/>
    </source>
</evidence>